<evidence type="ECO:0000256" key="1">
    <source>
        <dbReference type="SAM" id="Phobius"/>
    </source>
</evidence>
<name>M1ZXY0_CLOBO</name>
<sequence>MSVKDRKKRGPILAKWTPFFIITCTFIGAALGSFLSYFFKVNFRMKYLQVVW</sequence>
<keyword evidence="1" id="KW-1133">Transmembrane helix</keyword>
<dbReference type="EMBL" id="AMXI01000400">
    <property type="protein sequence ID" value="EKN42389.1"/>
    <property type="molecule type" value="Genomic_DNA"/>
</dbReference>
<keyword evidence="1" id="KW-0472">Membrane</keyword>
<evidence type="ECO:0000313" key="3">
    <source>
        <dbReference type="Proteomes" id="UP000011944"/>
    </source>
</evidence>
<dbReference type="Proteomes" id="UP000011944">
    <property type="component" value="Unassembled WGS sequence"/>
</dbReference>
<accession>M1ZXY0</accession>
<evidence type="ECO:0000313" key="2">
    <source>
        <dbReference type="EMBL" id="EKN42389.1"/>
    </source>
</evidence>
<reference evidence="2 3" key="1">
    <citation type="submission" date="2012-10" db="EMBL/GenBank/DDBJ databases">
        <authorList>
            <person name="Strain E.A."/>
            <person name="Brown E."/>
            <person name="Allard M.W."/>
            <person name="Gonzalez-Escalona N."/>
            <person name="Timme R."/>
        </authorList>
    </citation>
    <scope>NUCLEOTIDE SEQUENCE [LARGE SCALE GENOMIC DNA]</scope>
    <source>
        <strain evidence="2 3">CFSAN001627</strain>
    </source>
</reference>
<comment type="caution">
    <text evidence="2">The sequence shown here is derived from an EMBL/GenBank/DDBJ whole genome shotgun (WGS) entry which is preliminary data.</text>
</comment>
<dbReference type="AlphaFoldDB" id="M1ZXY0"/>
<protein>
    <submittedName>
        <fullName evidence="2">Uncharacterized protein</fullName>
    </submittedName>
</protein>
<proteinExistence type="predicted"/>
<organism evidence="2 3">
    <name type="scientific">Clostridium botulinum CFSAN001627</name>
    <dbReference type="NCBI Taxonomy" id="1232189"/>
    <lineage>
        <taxon>Bacteria</taxon>
        <taxon>Bacillati</taxon>
        <taxon>Bacillota</taxon>
        <taxon>Clostridia</taxon>
        <taxon>Eubacteriales</taxon>
        <taxon>Clostridiaceae</taxon>
        <taxon>Clostridium</taxon>
    </lineage>
</organism>
<keyword evidence="1" id="KW-0812">Transmembrane</keyword>
<feature type="transmembrane region" description="Helical" evidence="1">
    <location>
        <begin position="12"/>
        <end position="39"/>
    </location>
</feature>
<reference evidence="2 3" key="2">
    <citation type="submission" date="2013-03" db="EMBL/GenBank/DDBJ databases">
        <title>Diversity in Clostridium botulinum.</title>
        <authorList>
            <person name="Timme R.E."/>
            <person name="Allard M."/>
            <person name="Luo Y."/>
            <person name="Strain E."/>
            <person name="Gonzalez-Escalona N."/>
            <person name="Brown E."/>
        </authorList>
    </citation>
    <scope>NUCLEOTIDE SEQUENCE [LARGE SCALE GENOMIC DNA]</scope>
    <source>
        <strain evidence="2 3">CFSAN001627</strain>
    </source>
</reference>
<gene>
    <name evidence="2" type="ORF">CFSAN001627_07085</name>
</gene>